<sequence>MSFEPMVQPSYSPPMLGKLLMRLELYHRCSKGHCARGFIFDLLLEPMNVQNFLLPKVYISSELPTDVIHFSSKLKSIENITEGGLSFSALSLEDGTVVQAKIVTGCTQWWRVGWDLKLRFILEKEEFIFVHSLIKAALKVISCPECRTVSGSRTVHRRTLLEALAQELNTIRFSSMLRSIRTTLTHEGSSIAVLSLEDGTIIKAKVTTGCCSDRLRWGHGVNSVVAKWLGLATPVHSGRFAVQGLSVFPQGHGLKHDVQQFVNGGIRAGFAPLNDKELYCFVTYKSTPNKGEDSLYALTRYKYFNYTIFLY</sequence>
<evidence type="ECO:0000313" key="4">
    <source>
        <dbReference type="Proteomes" id="UP000631114"/>
    </source>
</evidence>
<keyword evidence="1" id="KW-0560">Oxidoreductase</keyword>
<evidence type="ECO:0000313" key="3">
    <source>
        <dbReference type="EMBL" id="KAF9609152.1"/>
    </source>
</evidence>
<gene>
    <name evidence="3" type="ORF">IFM89_013406</name>
</gene>
<dbReference type="Proteomes" id="UP000631114">
    <property type="component" value="Unassembled WGS sequence"/>
</dbReference>
<evidence type="ECO:0000256" key="1">
    <source>
        <dbReference type="ARBA" id="ARBA00023002"/>
    </source>
</evidence>
<dbReference type="AlphaFoldDB" id="A0A835I2Z6"/>
<proteinExistence type="predicted"/>
<dbReference type="GO" id="GO:0004497">
    <property type="term" value="F:monooxygenase activity"/>
    <property type="evidence" value="ECO:0007669"/>
    <property type="project" value="UniProtKB-KW"/>
</dbReference>
<dbReference type="PANTHER" id="PTHR45934">
    <property type="entry name" value="FAD/NAD(P)-BINDING OXIDOREDUCTASE FAMILY PROTEIN"/>
    <property type="match status" value="1"/>
</dbReference>
<keyword evidence="2" id="KW-0503">Monooxygenase</keyword>
<accession>A0A835I2Z6</accession>
<protein>
    <submittedName>
        <fullName evidence="3">Uncharacterized protein</fullName>
    </submittedName>
</protein>
<dbReference type="PANTHER" id="PTHR45934:SF1">
    <property type="entry name" value="OS04G0423100 PROTEIN"/>
    <property type="match status" value="1"/>
</dbReference>
<dbReference type="Gene3D" id="3.50.50.60">
    <property type="entry name" value="FAD/NAD(P)-binding domain"/>
    <property type="match status" value="1"/>
</dbReference>
<reference evidence="3 4" key="1">
    <citation type="submission" date="2020-10" db="EMBL/GenBank/DDBJ databases">
        <title>The Coptis chinensis genome and diversification of protoberbering-type alkaloids.</title>
        <authorList>
            <person name="Wang B."/>
            <person name="Shu S."/>
            <person name="Song C."/>
            <person name="Liu Y."/>
        </authorList>
    </citation>
    <scope>NUCLEOTIDE SEQUENCE [LARGE SCALE GENOMIC DNA]</scope>
    <source>
        <strain evidence="3">HL-2020</strain>
        <tissue evidence="3">Leaf</tissue>
    </source>
</reference>
<organism evidence="3 4">
    <name type="scientific">Coptis chinensis</name>
    <dbReference type="NCBI Taxonomy" id="261450"/>
    <lineage>
        <taxon>Eukaryota</taxon>
        <taxon>Viridiplantae</taxon>
        <taxon>Streptophyta</taxon>
        <taxon>Embryophyta</taxon>
        <taxon>Tracheophyta</taxon>
        <taxon>Spermatophyta</taxon>
        <taxon>Magnoliopsida</taxon>
        <taxon>Ranunculales</taxon>
        <taxon>Ranunculaceae</taxon>
        <taxon>Coptidoideae</taxon>
        <taxon>Coptis</taxon>
    </lineage>
</organism>
<dbReference type="OrthoDB" id="1878542at2759"/>
<dbReference type="EMBL" id="JADFTS010000004">
    <property type="protein sequence ID" value="KAF9609152.1"/>
    <property type="molecule type" value="Genomic_DNA"/>
</dbReference>
<keyword evidence="4" id="KW-1185">Reference proteome</keyword>
<name>A0A835I2Z6_9MAGN</name>
<comment type="caution">
    <text evidence="3">The sequence shown here is derived from an EMBL/GenBank/DDBJ whole genome shotgun (WGS) entry which is preliminary data.</text>
</comment>
<dbReference type="InterPro" id="IPR036188">
    <property type="entry name" value="FAD/NAD-bd_sf"/>
</dbReference>
<evidence type="ECO:0000256" key="2">
    <source>
        <dbReference type="ARBA" id="ARBA00023033"/>
    </source>
</evidence>
<dbReference type="InterPro" id="IPR044560">
    <property type="entry name" value="MOase"/>
</dbReference>